<dbReference type="InterPro" id="IPR051083">
    <property type="entry name" value="GrpII_Intron_Splice-Mob/Def"/>
</dbReference>
<evidence type="ECO:0000313" key="3">
    <source>
        <dbReference type="EMBL" id="MPR28907.1"/>
    </source>
</evidence>
<reference evidence="3 4" key="1">
    <citation type="journal article" date="2019" name="Syst. Appl. Microbiol.">
        <title>Microvirga tunisiensis sp. nov., a root nodule symbiotic bacterium isolated from Lupinus micranthus and L. luteus grown in Northern Tunisia.</title>
        <authorList>
            <person name="Msaddak A."/>
            <person name="Rejili M."/>
            <person name="Duran D."/>
            <person name="Mars M."/>
            <person name="Palacios J.M."/>
            <person name="Ruiz-Argueso T."/>
            <person name="Rey L."/>
            <person name="Imperial J."/>
        </authorList>
    </citation>
    <scope>NUCLEOTIDE SEQUENCE [LARGE SCALE GENOMIC DNA]</scope>
    <source>
        <strain evidence="3 4">Lmie10</strain>
    </source>
</reference>
<dbReference type="AlphaFoldDB" id="A0A5N7MPG0"/>
<organism evidence="3 4">
    <name type="scientific">Microvirga tunisiensis</name>
    <dbReference type="NCBI Taxonomy" id="2108360"/>
    <lineage>
        <taxon>Bacteria</taxon>
        <taxon>Pseudomonadati</taxon>
        <taxon>Pseudomonadota</taxon>
        <taxon>Alphaproteobacteria</taxon>
        <taxon>Hyphomicrobiales</taxon>
        <taxon>Methylobacteriaceae</taxon>
        <taxon>Microvirga</taxon>
    </lineage>
</organism>
<feature type="domain" description="Reverse transcriptase" evidence="2">
    <location>
        <begin position="1"/>
        <end position="155"/>
    </location>
</feature>
<dbReference type="PANTHER" id="PTHR34047">
    <property type="entry name" value="NUCLEAR INTRON MATURASE 1, MITOCHONDRIAL-RELATED"/>
    <property type="match status" value="1"/>
</dbReference>
<feature type="non-terminal residue" evidence="3">
    <location>
        <position position="1"/>
    </location>
</feature>
<dbReference type="InterPro" id="IPR000477">
    <property type="entry name" value="RT_dom"/>
</dbReference>
<dbReference type="SUPFAM" id="SSF56672">
    <property type="entry name" value="DNA/RNA polymerases"/>
    <property type="match status" value="1"/>
</dbReference>
<dbReference type="Pfam" id="PF08388">
    <property type="entry name" value="GIIM"/>
    <property type="match status" value="1"/>
</dbReference>
<dbReference type="Pfam" id="PF00078">
    <property type="entry name" value="RVT_1"/>
    <property type="match status" value="1"/>
</dbReference>
<gene>
    <name evidence="3" type="ORF">FS320_28225</name>
</gene>
<evidence type="ECO:0000256" key="1">
    <source>
        <dbReference type="ARBA" id="ARBA00034120"/>
    </source>
</evidence>
<evidence type="ECO:0000313" key="4">
    <source>
        <dbReference type="Proteomes" id="UP000403266"/>
    </source>
</evidence>
<evidence type="ECO:0000259" key="2">
    <source>
        <dbReference type="PROSITE" id="PS50878"/>
    </source>
</evidence>
<dbReference type="InterPro" id="IPR043502">
    <property type="entry name" value="DNA/RNA_pol_sf"/>
</dbReference>
<dbReference type="InterPro" id="IPR013597">
    <property type="entry name" value="Mat_intron_G2"/>
</dbReference>
<comment type="caution">
    <text evidence="3">The sequence shown here is derived from an EMBL/GenBank/DDBJ whole genome shotgun (WGS) entry which is preliminary data.</text>
</comment>
<sequence length="279" mass="31662">TSWLTRTLSIGGIILRLGIGASVIGPSRPGRPTQHQRRTQETIAIPRSQPIPRDRHREIKEEFCTIVGGVLGPLLANIDMNRFLKHWRLTGRGEAFQAHVVSYADDFVILSRGRAAEALTWSKAVMTRLGLSLNEGKTSLKDARQERFDFLGYSFGHHYYKANGRRYLGASPSKKSVHRLKATVANLLTPGHTEPWDEVCDRLNRSLRGWSTYFAYGTCRPAFRGMDQSVTERVRAFLARRHKVHGRGNRQFTFDVIHGERGVLALERLPRTVPPWALR</sequence>
<protein>
    <recommendedName>
        <fullName evidence="2">Reverse transcriptase domain-containing protein</fullName>
    </recommendedName>
</protein>
<dbReference type="PANTHER" id="PTHR34047:SF8">
    <property type="entry name" value="PROTEIN YKFC"/>
    <property type="match status" value="1"/>
</dbReference>
<keyword evidence="4" id="KW-1185">Reference proteome</keyword>
<dbReference type="PROSITE" id="PS50878">
    <property type="entry name" value="RT_POL"/>
    <property type="match status" value="1"/>
</dbReference>
<dbReference type="RefSeq" id="WP_244627440.1">
    <property type="nucleotide sequence ID" value="NZ_VOSJ01000183.1"/>
</dbReference>
<proteinExistence type="inferred from homology"/>
<name>A0A5N7MPG0_9HYPH</name>
<comment type="similarity">
    <text evidence="1">Belongs to the bacterial reverse transcriptase family.</text>
</comment>
<dbReference type="Proteomes" id="UP000403266">
    <property type="component" value="Unassembled WGS sequence"/>
</dbReference>
<accession>A0A5N7MPG0</accession>
<dbReference type="EMBL" id="VOSK01000181">
    <property type="protein sequence ID" value="MPR28907.1"/>
    <property type="molecule type" value="Genomic_DNA"/>
</dbReference>